<dbReference type="AlphaFoldDB" id="A0A4Q9PWY8"/>
<reference evidence="1 2" key="1">
    <citation type="submission" date="2019-01" db="EMBL/GenBank/DDBJ databases">
        <title>Draft genome sequences of three monokaryotic isolates of the white-rot basidiomycete fungus Dichomitus squalens.</title>
        <authorList>
            <consortium name="DOE Joint Genome Institute"/>
            <person name="Lopez S.C."/>
            <person name="Andreopoulos B."/>
            <person name="Pangilinan J."/>
            <person name="Lipzen A."/>
            <person name="Riley R."/>
            <person name="Ahrendt S."/>
            <person name="Ng V."/>
            <person name="Barry K."/>
            <person name="Daum C."/>
            <person name="Grigoriev I.V."/>
            <person name="Hilden K.S."/>
            <person name="Makela M.R."/>
            <person name="de Vries R.P."/>
        </authorList>
    </citation>
    <scope>NUCLEOTIDE SEQUENCE [LARGE SCALE GENOMIC DNA]</scope>
    <source>
        <strain evidence="1 2">CBS 464.89</strain>
    </source>
</reference>
<name>A0A4Q9PWY8_9APHY</name>
<accession>A0A4Q9PWY8</accession>
<protein>
    <submittedName>
        <fullName evidence="1">Uncharacterized protein</fullName>
    </submittedName>
</protein>
<keyword evidence="2" id="KW-1185">Reference proteome</keyword>
<evidence type="ECO:0000313" key="2">
    <source>
        <dbReference type="Proteomes" id="UP000292082"/>
    </source>
</evidence>
<sequence>MRRFICHPGEEEAGRPGAIAVALRLSTSTGGQPTFTASIDRTQLGRQDSLAVYQHRTGLVQSMVDVDVRVQDWGDELLPSSGYFVPLSVYLHVHVHKGEKQRLTDRQRSRSRRVCQPPPMFNSPSQCRSIAATCRPTRLFGRVPAQNQLRSTGGCQYSSPLMSCGSEIGLTNFCQPPDIRSRPP</sequence>
<dbReference type="EMBL" id="ML145116">
    <property type="protein sequence ID" value="TBU59222.1"/>
    <property type="molecule type" value="Genomic_DNA"/>
</dbReference>
<proteinExistence type="predicted"/>
<dbReference type="Proteomes" id="UP000292082">
    <property type="component" value="Unassembled WGS sequence"/>
</dbReference>
<organism evidence="1 2">
    <name type="scientific">Dichomitus squalens</name>
    <dbReference type="NCBI Taxonomy" id="114155"/>
    <lineage>
        <taxon>Eukaryota</taxon>
        <taxon>Fungi</taxon>
        <taxon>Dikarya</taxon>
        <taxon>Basidiomycota</taxon>
        <taxon>Agaricomycotina</taxon>
        <taxon>Agaricomycetes</taxon>
        <taxon>Polyporales</taxon>
        <taxon>Polyporaceae</taxon>
        <taxon>Dichomitus</taxon>
    </lineage>
</organism>
<gene>
    <name evidence="1" type="ORF">BD310DRAFT_425917</name>
</gene>
<evidence type="ECO:0000313" key="1">
    <source>
        <dbReference type="EMBL" id="TBU59222.1"/>
    </source>
</evidence>